<feature type="domain" description="Response regulatory" evidence="6">
    <location>
        <begin position="34"/>
        <end position="150"/>
    </location>
</feature>
<gene>
    <name evidence="7" type="ORF">ACFSCS_03950</name>
</gene>
<dbReference type="InterPro" id="IPR001789">
    <property type="entry name" value="Sig_transdc_resp-reg_receiver"/>
</dbReference>
<dbReference type="EMBL" id="JBHUFZ010000008">
    <property type="protein sequence ID" value="MFD1889340.1"/>
    <property type="molecule type" value="Genomic_DNA"/>
</dbReference>
<evidence type="ECO:0000259" key="6">
    <source>
        <dbReference type="PROSITE" id="PS50110"/>
    </source>
</evidence>
<feature type="region of interest" description="Disordered" evidence="4">
    <location>
        <begin position="1"/>
        <end position="25"/>
    </location>
</feature>
<dbReference type="PROSITE" id="PS00622">
    <property type="entry name" value="HTH_LUXR_1"/>
    <property type="match status" value="1"/>
</dbReference>
<evidence type="ECO:0000256" key="1">
    <source>
        <dbReference type="ARBA" id="ARBA00022553"/>
    </source>
</evidence>
<dbReference type="PROSITE" id="PS50043">
    <property type="entry name" value="HTH_LUXR_2"/>
    <property type="match status" value="1"/>
</dbReference>
<dbReference type="SMART" id="SM00448">
    <property type="entry name" value="REC"/>
    <property type="match status" value="1"/>
</dbReference>
<evidence type="ECO:0000259" key="5">
    <source>
        <dbReference type="PROSITE" id="PS50043"/>
    </source>
</evidence>
<dbReference type="CDD" id="cd17535">
    <property type="entry name" value="REC_NarL-like"/>
    <property type="match status" value="1"/>
</dbReference>
<dbReference type="InterPro" id="IPR011006">
    <property type="entry name" value="CheY-like_superfamily"/>
</dbReference>
<keyword evidence="1 3" id="KW-0597">Phosphoprotein</keyword>
<dbReference type="Gene3D" id="3.40.50.2300">
    <property type="match status" value="1"/>
</dbReference>
<dbReference type="PANTHER" id="PTHR43214:SF43">
    <property type="entry name" value="TWO-COMPONENT RESPONSE REGULATOR"/>
    <property type="match status" value="1"/>
</dbReference>
<dbReference type="CDD" id="cd06170">
    <property type="entry name" value="LuxR_C_like"/>
    <property type="match status" value="1"/>
</dbReference>
<dbReference type="InterPro" id="IPR058245">
    <property type="entry name" value="NreC/VraR/RcsB-like_REC"/>
</dbReference>
<dbReference type="SUPFAM" id="SSF46894">
    <property type="entry name" value="C-terminal effector domain of the bipartite response regulators"/>
    <property type="match status" value="1"/>
</dbReference>
<name>A0ABW4RTK4_9ACTN</name>
<dbReference type="PANTHER" id="PTHR43214">
    <property type="entry name" value="TWO-COMPONENT RESPONSE REGULATOR"/>
    <property type="match status" value="1"/>
</dbReference>
<dbReference type="InterPro" id="IPR016032">
    <property type="entry name" value="Sig_transdc_resp-reg_C-effctor"/>
</dbReference>
<dbReference type="InterPro" id="IPR000792">
    <property type="entry name" value="Tscrpt_reg_LuxR_C"/>
</dbReference>
<dbReference type="Pfam" id="PF00196">
    <property type="entry name" value="GerE"/>
    <property type="match status" value="1"/>
</dbReference>
<keyword evidence="8" id="KW-1185">Reference proteome</keyword>
<evidence type="ECO:0000256" key="2">
    <source>
        <dbReference type="ARBA" id="ARBA00023125"/>
    </source>
</evidence>
<organism evidence="7 8">
    <name type="scientific">Luteococcus peritonei</name>
    <dbReference type="NCBI Taxonomy" id="88874"/>
    <lineage>
        <taxon>Bacteria</taxon>
        <taxon>Bacillati</taxon>
        <taxon>Actinomycetota</taxon>
        <taxon>Actinomycetes</taxon>
        <taxon>Propionibacteriales</taxon>
        <taxon>Propionibacteriaceae</taxon>
        <taxon>Luteococcus</taxon>
    </lineage>
</organism>
<dbReference type="SUPFAM" id="SSF52172">
    <property type="entry name" value="CheY-like"/>
    <property type="match status" value="1"/>
</dbReference>
<protein>
    <submittedName>
        <fullName evidence="7">Response regulator</fullName>
    </submittedName>
</protein>
<keyword evidence="2" id="KW-0238">DNA-binding</keyword>
<dbReference type="PROSITE" id="PS50110">
    <property type="entry name" value="RESPONSE_REGULATORY"/>
    <property type="match status" value="1"/>
</dbReference>
<evidence type="ECO:0000313" key="7">
    <source>
        <dbReference type="EMBL" id="MFD1889340.1"/>
    </source>
</evidence>
<reference evidence="8" key="1">
    <citation type="journal article" date="2019" name="Int. J. Syst. Evol. Microbiol.">
        <title>The Global Catalogue of Microorganisms (GCM) 10K type strain sequencing project: providing services to taxonomists for standard genome sequencing and annotation.</title>
        <authorList>
            <consortium name="The Broad Institute Genomics Platform"/>
            <consortium name="The Broad Institute Genome Sequencing Center for Infectious Disease"/>
            <person name="Wu L."/>
            <person name="Ma J."/>
        </authorList>
    </citation>
    <scope>NUCLEOTIDE SEQUENCE [LARGE SCALE GENOMIC DNA]</scope>
    <source>
        <strain evidence="8">CAIM 431</strain>
    </source>
</reference>
<dbReference type="PRINTS" id="PR00038">
    <property type="entry name" value="HTHLUXR"/>
</dbReference>
<evidence type="ECO:0000256" key="3">
    <source>
        <dbReference type="PROSITE-ProRule" id="PRU00169"/>
    </source>
</evidence>
<dbReference type="Proteomes" id="UP001597326">
    <property type="component" value="Unassembled WGS sequence"/>
</dbReference>
<dbReference type="Pfam" id="PF00072">
    <property type="entry name" value="Response_reg"/>
    <property type="match status" value="1"/>
</dbReference>
<feature type="modified residue" description="4-aspartylphosphate" evidence="3">
    <location>
        <position position="85"/>
    </location>
</feature>
<feature type="domain" description="HTH luxR-type" evidence="5">
    <location>
        <begin position="176"/>
        <end position="241"/>
    </location>
</feature>
<sequence>MAQEFTPTSPRGRARPAPRAMQHGEPLLDDDVRSVLLVDDEELVRESFRAFLGRQGRFHLVGEATNGRVGVEAYERLRPDVVLMDLRMPVMDGIAATTEITRRWPDACVVALTTFGSRDFIVPMLRAGAAGYLLKHAGAKAVLGAMEAAIAGDMPLSPSVRRELVRTIGSGPVDHAPSAALQVTPREQELLQWLAHGLSNAEIGARMYLSEGSVKQYLSNIGEKLSVRSRTQILVRAIQVGLVDPRQLPPISDHEG</sequence>
<dbReference type="InterPro" id="IPR039420">
    <property type="entry name" value="WalR-like"/>
</dbReference>
<proteinExistence type="predicted"/>
<evidence type="ECO:0000256" key="4">
    <source>
        <dbReference type="SAM" id="MobiDB-lite"/>
    </source>
</evidence>
<comment type="caution">
    <text evidence="7">The sequence shown here is derived from an EMBL/GenBank/DDBJ whole genome shotgun (WGS) entry which is preliminary data.</text>
</comment>
<dbReference type="RefSeq" id="WP_343872357.1">
    <property type="nucleotide sequence ID" value="NZ_BAAAIX010000007.1"/>
</dbReference>
<dbReference type="SMART" id="SM00421">
    <property type="entry name" value="HTH_LUXR"/>
    <property type="match status" value="1"/>
</dbReference>
<accession>A0ABW4RTK4</accession>
<evidence type="ECO:0000313" key="8">
    <source>
        <dbReference type="Proteomes" id="UP001597326"/>
    </source>
</evidence>